<accession>A0A8D9CWK9</accession>
<evidence type="ECO:0000313" key="2">
    <source>
        <dbReference type="Proteomes" id="UP000694005"/>
    </source>
</evidence>
<protein>
    <submittedName>
        <fullName evidence="1">Uncharacterized protein</fullName>
    </submittedName>
</protein>
<dbReference type="AlphaFoldDB" id="A0A8D9CWK9"/>
<dbReference type="EMBL" id="LS974625">
    <property type="protein sequence ID" value="CAG7862478.1"/>
    <property type="molecule type" value="Genomic_DNA"/>
</dbReference>
<name>A0A8D9CWK9_BRACM</name>
<feature type="non-terminal residue" evidence="1">
    <location>
        <position position="51"/>
    </location>
</feature>
<evidence type="ECO:0000313" key="1">
    <source>
        <dbReference type="EMBL" id="CAG7862478.1"/>
    </source>
</evidence>
<organism evidence="1 2">
    <name type="scientific">Brassica campestris</name>
    <name type="common">Field mustard</name>
    <dbReference type="NCBI Taxonomy" id="3711"/>
    <lineage>
        <taxon>Eukaryota</taxon>
        <taxon>Viridiplantae</taxon>
        <taxon>Streptophyta</taxon>
        <taxon>Embryophyta</taxon>
        <taxon>Tracheophyta</taxon>
        <taxon>Spermatophyta</taxon>
        <taxon>Magnoliopsida</taxon>
        <taxon>eudicotyledons</taxon>
        <taxon>Gunneridae</taxon>
        <taxon>Pentapetalae</taxon>
        <taxon>rosids</taxon>
        <taxon>malvids</taxon>
        <taxon>Brassicales</taxon>
        <taxon>Brassicaceae</taxon>
        <taxon>Brassiceae</taxon>
        <taxon>Brassica</taxon>
    </lineage>
</organism>
<proteinExistence type="predicted"/>
<sequence length="51" mass="5880">VAFETEFFDSNQIAREIARSVLRDGRFNSYLALGGPAWLHQRILRKAMLVD</sequence>
<feature type="non-terminal residue" evidence="1">
    <location>
        <position position="1"/>
    </location>
</feature>
<dbReference type="Proteomes" id="UP000694005">
    <property type="component" value="Chromosome A09"/>
</dbReference>
<gene>
    <name evidence="1" type="ORF">BRAPAZ1V2_A09P29450.2</name>
</gene>
<reference evidence="1 2" key="1">
    <citation type="submission" date="2021-07" db="EMBL/GenBank/DDBJ databases">
        <authorList>
            <consortium name="Genoscope - CEA"/>
            <person name="William W."/>
        </authorList>
    </citation>
    <scope>NUCLEOTIDE SEQUENCE [LARGE SCALE GENOMIC DNA]</scope>
</reference>
<dbReference type="Gramene" id="A09p29450.2_BraZ1">
    <property type="protein sequence ID" value="A09p29450.2_BraZ1.CDS.1"/>
    <property type="gene ID" value="A09g29450.2_BraZ1"/>
</dbReference>